<dbReference type="Gene3D" id="3.30.70.20">
    <property type="match status" value="2"/>
</dbReference>
<reference evidence="7" key="2">
    <citation type="submission" date="2021-04" db="EMBL/GenBank/DDBJ databases">
        <authorList>
            <person name="Gilroy R."/>
        </authorList>
    </citation>
    <scope>NUCLEOTIDE SEQUENCE</scope>
    <source>
        <strain evidence="7">ChiBcec2-3848</strain>
    </source>
</reference>
<evidence type="ECO:0000256" key="4">
    <source>
        <dbReference type="ARBA" id="ARBA00023004"/>
    </source>
</evidence>
<dbReference type="InterPro" id="IPR029479">
    <property type="entry name" value="Nitroreductase"/>
</dbReference>
<dbReference type="SUPFAM" id="SSF55469">
    <property type="entry name" value="FMN-dependent nitroreductase-like"/>
    <property type="match status" value="1"/>
</dbReference>
<feature type="domain" description="4Fe-4S ferredoxin-type" evidence="6">
    <location>
        <begin position="1"/>
        <end position="29"/>
    </location>
</feature>
<dbReference type="Gene3D" id="3.40.109.10">
    <property type="entry name" value="NADH Oxidase"/>
    <property type="match status" value="1"/>
</dbReference>
<dbReference type="InterPro" id="IPR017900">
    <property type="entry name" value="4Fe4S_Fe_S_CS"/>
</dbReference>
<keyword evidence="2" id="KW-0479">Metal-binding</keyword>
<gene>
    <name evidence="7" type="ORF">H9753_04035</name>
</gene>
<dbReference type="InterPro" id="IPR000415">
    <property type="entry name" value="Nitroreductase-like"/>
</dbReference>
<dbReference type="GO" id="GO:0046872">
    <property type="term" value="F:metal ion binding"/>
    <property type="evidence" value="ECO:0007669"/>
    <property type="project" value="UniProtKB-KW"/>
</dbReference>
<feature type="domain" description="4Fe-4S ferredoxin-type" evidence="6">
    <location>
        <begin position="33"/>
        <end position="56"/>
    </location>
</feature>
<dbReference type="PROSITE" id="PS00198">
    <property type="entry name" value="4FE4S_FER_1"/>
    <property type="match status" value="2"/>
</dbReference>
<dbReference type="Pfam" id="PF00881">
    <property type="entry name" value="Nitroreductase"/>
    <property type="match status" value="1"/>
</dbReference>
<evidence type="ECO:0000256" key="3">
    <source>
        <dbReference type="ARBA" id="ARBA00023002"/>
    </source>
</evidence>
<dbReference type="GO" id="GO:0051536">
    <property type="term" value="F:iron-sulfur cluster binding"/>
    <property type="evidence" value="ECO:0007669"/>
    <property type="project" value="UniProtKB-KW"/>
</dbReference>
<sequence length="262" mass="29784">MVIIDQETCIGCGKCAADCPAWNIKIEEKAAIKADCIQCGHCVAVCPAGAVSIPEYDMEDIEEYQEEGFRLQPEQVLHSIKYRRSVREYQPKEVSRSDLELLVQAGRYTATAKNSQSNGFVFVQKELEQLKEQVWEFIDQTEQKQGRSASKELLPYFSFNRRRKADPSDDYLFRNAPVVLFVTSDYLLDAGLAAQNIETMAVSMGLGVLYNGYLARIAEANEKLKQWLGIQDKTIRACMLLGYPVRHYIRTAPRKAPDVIWK</sequence>
<evidence type="ECO:0000256" key="5">
    <source>
        <dbReference type="ARBA" id="ARBA00023014"/>
    </source>
</evidence>
<proteinExistence type="inferred from homology"/>
<keyword evidence="5" id="KW-0411">Iron-sulfur</keyword>
<dbReference type="PANTHER" id="PTHR43673">
    <property type="entry name" value="NAD(P)H NITROREDUCTASE YDGI-RELATED"/>
    <property type="match status" value="1"/>
</dbReference>
<dbReference type="EMBL" id="DWVZ01000051">
    <property type="protein sequence ID" value="HJC62776.1"/>
    <property type="molecule type" value="Genomic_DNA"/>
</dbReference>
<comment type="caution">
    <text evidence="7">The sequence shown here is derived from an EMBL/GenBank/DDBJ whole genome shotgun (WGS) entry which is preliminary data.</text>
</comment>
<evidence type="ECO:0000256" key="2">
    <source>
        <dbReference type="ARBA" id="ARBA00022723"/>
    </source>
</evidence>
<evidence type="ECO:0000259" key="6">
    <source>
        <dbReference type="PROSITE" id="PS51379"/>
    </source>
</evidence>
<accession>A0A9D2PLN8</accession>
<evidence type="ECO:0000256" key="1">
    <source>
        <dbReference type="ARBA" id="ARBA00007118"/>
    </source>
</evidence>
<dbReference type="PROSITE" id="PS51379">
    <property type="entry name" value="4FE4S_FER_2"/>
    <property type="match status" value="2"/>
</dbReference>
<dbReference type="Pfam" id="PF13237">
    <property type="entry name" value="Fer4_10"/>
    <property type="match status" value="1"/>
</dbReference>
<evidence type="ECO:0000313" key="7">
    <source>
        <dbReference type="EMBL" id="HJC62776.1"/>
    </source>
</evidence>
<keyword evidence="3" id="KW-0560">Oxidoreductase</keyword>
<dbReference type="Proteomes" id="UP000823886">
    <property type="component" value="Unassembled WGS sequence"/>
</dbReference>
<dbReference type="AlphaFoldDB" id="A0A9D2PLN8"/>
<dbReference type="PANTHER" id="PTHR43673:SF10">
    <property type="entry name" value="NADH DEHYDROGENASE_NAD(P)H NITROREDUCTASE XCC3605-RELATED"/>
    <property type="match status" value="1"/>
</dbReference>
<evidence type="ECO:0000313" key="8">
    <source>
        <dbReference type="Proteomes" id="UP000823886"/>
    </source>
</evidence>
<organism evidence="7 8">
    <name type="scientific">Candidatus Blautia merdavium</name>
    <dbReference type="NCBI Taxonomy" id="2838494"/>
    <lineage>
        <taxon>Bacteria</taxon>
        <taxon>Bacillati</taxon>
        <taxon>Bacillota</taxon>
        <taxon>Clostridia</taxon>
        <taxon>Lachnospirales</taxon>
        <taxon>Lachnospiraceae</taxon>
        <taxon>Blautia</taxon>
    </lineage>
</organism>
<dbReference type="GO" id="GO:0016491">
    <property type="term" value="F:oxidoreductase activity"/>
    <property type="evidence" value="ECO:0007669"/>
    <property type="project" value="UniProtKB-KW"/>
</dbReference>
<dbReference type="SUPFAM" id="SSF54862">
    <property type="entry name" value="4Fe-4S ferredoxins"/>
    <property type="match status" value="1"/>
</dbReference>
<keyword evidence="4" id="KW-0408">Iron</keyword>
<reference evidence="7" key="1">
    <citation type="journal article" date="2021" name="PeerJ">
        <title>Extensive microbial diversity within the chicken gut microbiome revealed by metagenomics and culture.</title>
        <authorList>
            <person name="Gilroy R."/>
            <person name="Ravi A."/>
            <person name="Getino M."/>
            <person name="Pursley I."/>
            <person name="Horton D.L."/>
            <person name="Alikhan N.F."/>
            <person name="Baker D."/>
            <person name="Gharbi K."/>
            <person name="Hall N."/>
            <person name="Watson M."/>
            <person name="Adriaenssens E.M."/>
            <person name="Foster-Nyarko E."/>
            <person name="Jarju S."/>
            <person name="Secka A."/>
            <person name="Antonio M."/>
            <person name="Oren A."/>
            <person name="Chaudhuri R.R."/>
            <person name="La Ragione R."/>
            <person name="Hildebrand F."/>
            <person name="Pallen M.J."/>
        </authorList>
    </citation>
    <scope>NUCLEOTIDE SEQUENCE</scope>
    <source>
        <strain evidence="7">ChiBcec2-3848</strain>
    </source>
</reference>
<dbReference type="InterPro" id="IPR017896">
    <property type="entry name" value="4Fe4S_Fe-S-bd"/>
</dbReference>
<comment type="similarity">
    <text evidence="1">Belongs to the nitroreductase family.</text>
</comment>
<name>A0A9D2PLN8_9FIRM</name>
<protein>
    <submittedName>
        <fullName evidence="7">Nitroreductase family protein</fullName>
    </submittedName>
</protein>